<evidence type="ECO:0000313" key="2">
    <source>
        <dbReference type="Proteomes" id="UP001595908"/>
    </source>
</evidence>
<evidence type="ECO:0008006" key="3">
    <source>
        <dbReference type="Google" id="ProtNLM"/>
    </source>
</evidence>
<evidence type="ECO:0000313" key="1">
    <source>
        <dbReference type="EMBL" id="MFC4981281.1"/>
    </source>
</evidence>
<gene>
    <name evidence="1" type="ORF">ACFPL4_23465</name>
</gene>
<dbReference type="EMBL" id="JBHSJE010000006">
    <property type="protein sequence ID" value="MFC4981281.1"/>
    <property type="molecule type" value="Genomic_DNA"/>
</dbReference>
<comment type="caution">
    <text evidence="1">The sequence shown here is derived from an EMBL/GenBank/DDBJ whole genome shotgun (WGS) entry which is preliminary data.</text>
</comment>
<accession>A0ABV9VCA2</accession>
<protein>
    <recommendedName>
        <fullName evidence="3">Secreted protein</fullName>
    </recommendedName>
</protein>
<organism evidence="1 2">
    <name type="scientific">Streptomyces atroolivaceus</name>
    <dbReference type="NCBI Taxonomy" id="66869"/>
    <lineage>
        <taxon>Bacteria</taxon>
        <taxon>Bacillati</taxon>
        <taxon>Actinomycetota</taxon>
        <taxon>Actinomycetes</taxon>
        <taxon>Kitasatosporales</taxon>
        <taxon>Streptomycetaceae</taxon>
        <taxon>Streptomyces</taxon>
    </lineage>
</organism>
<reference evidence="2" key="1">
    <citation type="journal article" date="2019" name="Int. J. Syst. Evol. Microbiol.">
        <title>The Global Catalogue of Microorganisms (GCM) 10K type strain sequencing project: providing services to taxonomists for standard genome sequencing and annotation.</title>
        <authorList>
            <consortium name="The Broad Institute Genomics Platform"/>
            <consortium name="The Broad Institute Genome Sequencing Center for Infectious Disease"/>
            <person name="Wu L."/>
            <person name="Ma J."/>
        </authorList>
    </citation>
    <scope>NUCLEOTIDE SEQUENCE [LARGE SCALE GENOMIC DNA]</scope>
    <source>
        <strain evidence="2">ICMP 257</strain>
    </source>
</reference>
<dbReference type="Proteomes" id="UP001595908">
    <property type="component" value="Unassembled WGS sequence"/>
</dbReference>
<proteinExistence type="predicted"/>
<dbReference type="RefSeq" id="WP_051710022.1">
    <property type="nucleotide sequence ID" value="NZ_JBFAGR010000037.1"/>
</dbReference>
<dbReference type="GeneID" id="31236835"/>
<keyword evidence="2" id="KW-1185">Reference proteome</keyword>
<sequence length="98" mass="10510">MPTWITPRRLGAAATLYAVFVSGWYLGQPLSDAGCFTQESTVASDGPETIREPGDVSSHLTVTARQVFTAEIVSTEGLVPCDGTPRPRLVAWVTGNWS</sequence>
<name>A0ABV9VCA2_STRAZ</name>